<dbReference type="SUPFAM" id="SSF56349">
    <property type="entry name" value="DNA breaking-rejoining enzymes"/>
    <property type="match status" value="1"/>
</dbReference>
<organism evidence="3 4">
    <name type="scientific">Cognatilysobacter lacus</name>
    <dbReference type="NCBI Taxonomy" id="1643323"/>
    <lineage>
        <taxon>Bacteria</taxon>
        <taxon>Pseudomonadati</taxon>
        <taxon>Pseudomonadota</taxon>
        <taxon>Gammaproteobacteria</taxon>
        <taxon>Lysobacterales</taxon>
        <taxon>Lysobacteraceae</taxon>
        <taxon>Cognatilysobacter</taxon>
    </lineage>
</organism>
<gene>
    <name evidence="3" type="ORF">FW784_03915</name>
</gene>
<evidence type="ECO:0000256" key="2">
    <source>
        <dbReference type="ARBA" id="ARBA00023172"/>
    </source>
</evidence>
<comment type="caution">
    <text evidence="3">The sequence shown here is derived from an EMBL/GenBank/DDBJ whole genome shotgun (WGS) entry which is preliminary data.</text>
</comment>
<protein>
    <submittedName>
        <fullName evidence="3">Integrase</fullName>
    </submittedName>
</protein>
<dbReference type="GO" id="GO:0006310">
    <property type="term" value="P:DNA recombination"/>
    <property type="evidence" value="ECO:0007669"/>
    <property type="project" value="UniProtKB-KW"/>
</dbReference>
<evidence type="ECO:0000256" key="1">
    <source>
        <dbReference type="ARBA" id="ARBA00023125"/>
    </source>
</evidence>
<dbReference type="EMBL" id="VTRV01000026">
    <property type="protein sequence ID" value="TZF90806.1"/>
    <property type="molecule type" value="Genomic_DNA"/>
</dbReference>
<dbReference type="InterPro" id="IPR011010">
    <property type="entry name" value="DNA_brk_join_enz"/>
</dbReference>
<accession>A0A5D8Z8D5</accession>
<dbReference type="GO" id="GO:0003677">
    <property type="term" value="F:DNA binding"/>
    <property type="evidence" value="ECO:0007669"/>
    <property type="project" value="UniProtKB-KW"/>
</dbReference>
<dbReference type="GO" id="GO:0015074">
    <property type="term" value="P:DNA integration"/>
    <property type="evidence" value="ECO:0007669"/>
    <property type="project" value="InterPro"/>
</dbReference>
<dbReference type="RefSeq" id="WP_149352058.1">
    <property type="nucleotide sequence ID" value="NZ_VTRV01000026.1"/>
</dbReference>
<keyword evidence="4" id="KW-1185">Reference proteome</keyword>
<dbReference type="Gene3D" id="1.10.443.10">
    <property type="entry name" value="Intergrase catalytic core"/>
    <property type="match status" value="1"/>
</dbReference>
<proteinExistence type="predicted"/>
<dbReference type="InterPro" id="IPR010998">
    <property type="entry name" value="Integrase_recombinase_N"/>
</dbReference>
<dbReference type="Proteomes" id="UP000323164">
    <property type="component" value="Unassembled WGS sequence"/>
</dbReference>
<keyword evidence="1" id="KW-0238">DNA-binding</keyword>
<keyword evidence="2" id="KW-0233">DNA recombination</keyword>
<dbReference type="Gene3D" id="1.10.150.130">
    <property type="match status" value="1"/>
</dbReference>
<dbReference type="InterPro" id="IPR013762">
    <property type="entry name" value="Integrase-like_cat_sf"/>
</dbReference>
<evidence type="ECO:0000313" key="3">
    <source>
        <dbReference type="EMBL" id="TZF90806.1"/>
    </source>
</evidence>
<sequence length="352" mass="38854">MPVRLAEHPARLSDLHAIAETRAGSAARGTLNYLAGEFFKSTKFAELAERTQQDYRACAAILAAYPTKLGLTFGELQIARMTVPLIQRLVEDMAKGKPESRPGAGDARPATPSKANHVLRFLRRLFAWGIRFGLCTTNPARGVEEAKERQRRVLPGRPAFSRILAFARERGALPPGATGSLPAYLAPVMELTYRCRLRGKEALLLTDASEQADGIYCRRTKGSLDNVARWDPRLRAVWDEAAAIRRAAFEAARRPFPLRPEDRYLFVSRRGDRLTKSGFDTAWQRMIAAALEAGVITPAERFSLHGLKRRGVTDTPGTKADKRDASGHATEAAFQLYDFDVPVVPAASSPEI</sequence>
<dbReference type="OrthoDB" id="6173494at2"/>
<name>A0A5D8Z8D5_9GAMM</name>
<reference evidence="3 4" key="1">
    <citation type="submission" date="2019-08" db="EMBL/GenBank/DDBJ databases">
        <title>Draft genome sequence of Lysobacter sp. UKS-15.</title>
        <authorList>
            <person name="Im W.-T."/>
        </authorList>
    </citation>
    <scope>NUCLEOTIDE SEQUENCE [LARGE SCALE GENOMIC DNA]</scope>
    <source>
        <strain evidence="3 4">UKS-15</strain>
    </source>
</reference>
<dbReference type="AlphaFoldDB" id="A0A5D8Z8D5"/>
<evidence type="ECO:0000313" key="4">
    <source>
        <dbReference type="Proteomes" id="UP000323164"/>
    </source>
</evidence>